<keyword evidence="3" id="KW-1185">Reference proteome</keyword>
<dbReference type="AlphaFoldDB" id="A0A5B9W8E2"/>
<protein>
    <submittedName>
        <fullName evidence="2">Uncharacterized protein</fullName>
    </submittedName>
</protein>
<evidence type="ECO:0000313" key="3">
    <source>
        <dbReference type="Proteomes" id="UP000324233"/>
    </source>
</evidence>
<dbReference type="EMBL" id="CP042997">
    <property type="protein sequence ID" value="QEH36504.1"/>
    <property type="molecule type" value="Genomic_DNA"/>
</dbReference>
<evidence type="ECO:0000313" key="2">
    <source>
        <dbReference type="EMBL" id="QEH36504.1"/>
    </source>
</evidence>
<proteinExistence type="predicted"/>
<dbReference type="OrthoDB" id="8926478at2"/>
<reference evidence="2 3" key="1">
    <citation type="submission" date="2019-08" db="EMBL/GenBank/DDBJ databases">
        <title>Deep-cultivation of Planctomycetes and their phenomic and genomic characterization uncovers novel biology.</title>
        <authorList>
            <person name="Wiegand S."/>
            <person name="Jogler M."/>
            <person name="Boedeker C."/>
            <person name="Pinto D."/>
            <person name="Vollmers J."/>
            <person name="Rivas-Marin E."/>
            <person name="Kohn T."/>
            <person name="Peeters S.H."/>
            <person name="Heuer A."/>
            <person name="Rast P."/>
            <person name="Oberbeckmann S."/>
            <person name="Bunk B."/>
            <person name="Jeske O."/>
            <person name="Meyerdierks A."/>
            <person name="Storesund J.E."/>
            <person name="Kallscheuer N."/>
            <person name="Luecker S."/>
            <person name="Lage O.M."/>
            <person name="Pohl T."/>
            <person name="Merkel B.J."/>
            <person name="Hornburger P."/>
            <person name="Mueller R.-W."/>
            <person name="Bruemmer F."/>
            <person name="Labrenz M."/>
            <person name="Spormann A.M."/>
            <person name="Op den Camp H."/>
            <person name="Overmann J."/>
            <person name="Amann R."/>
            <person name="Jetten M.S.M."/>
            <person name="Mascher T."/>
            <person name="Medema M.H."/>
            <person name="Devos D.P."/>
            <person name="Kaster A.-K."/>
            <person name="Ovreas L."/>
            <person name="Rohde M."/>
            <person name="Galperin M.Y."/>
            <person name="Jogler C."/>
        </authorList>
    </citation>
    <scope>NUCLEOTIDE SEQUENCE [LARGE SCALE GENOMIC DNA]</scope>
    <source>
        <strain evidence="2 3">OJF2</strain>
    </source>
</reference>
<name>A0A5B9W8E2_9BACT</name>
<dbReference type="KEGG" id="agv:OJF2_50880"/>
<evidence type="ECO:0000256" key="1">
    <source>
        <dbReference type="SAM" id="MobiDB-lite"/>
    </source>
</evidence>
<organism evidence="2 3">
    <name type="scientific">Aquisphaera giovannonii</name>
    <dbReference type="NCBI Taxonomy" id="406548"/>
    <lineage>
        <taxon>Bacteria</taxon>
        <taxon>Pseudomonadati</taxon>
        <taxon>Planctomycetota</taxon>
        <taxon>Planctomycetia</taxon>
        <taxon>Isosphaerales</taxon>
        <taxon>Isosphaeraceae</taxon>
        <taxon>Aquisphaera</taxon>
    </lineage>
</organism>
<feature type="region of interest" description="Disordered" evidence="1">
    <location>
        <begin position="114"/>
        <end position="136"/>
    </location>
</feature>
<dbReference type="RefSeq" id="WP_148596181.1">
    <property type="nucleotide sequence ID" value="NZ_CP042997.1"/>
</dbReference>
<sequence length="136" mass="14279">MGKVTVHKGAQGETPSESIVKAANKPILVTDTLGRSLGVRKMLLLDRMRMFEVIGPENSKNEAYVGYSALAFSVVSIDGDPVARPANKIQLEALVQRLGDEGIEAVAEHFASEAAAAASSPEDEKAALKNGSSTPS</sequence>
<dbReference type="Proteomes" id="UP000324233">
    <property type="component" value="Chromosome"/>
</dbReference>
<gene>
    <name evidence="2" type="ORF">OJF2_50880</name>
</gene>
<accession>A0A5B9W8E2</accession>